<feature type="region of interest" description="Disordered" evidence="1">
    <location>
        <begin position="134"/>
        <end position="165"/>
    </location>
</feature>
<dbReference type="EMBL" id="KV878338">
    <property type="protein sequence ID" value="OJJ49080.1"/>
    <property type="molecule type" value="Genomic_DNA"/>
</dbReference>
<dbReference type="RefSeq" id="XP_022583590.1">
    <property type="nucleotide sequence ID" value="XM_022730421.1"/>
</dbReference>
<feature type="region of interest" description="Disordered" evidence="1">
    <location>
        <begin position="1"/>
        <end position="30"/>
    </location>
</feature>
<dbReference type="VEuPathDB" id="FungiDB:ASPZODRAFT_91326"/>
<feature type="compositionally biased region" description="Basic and acidic residues" evidence="1">
    <location>
        <begin position="134"/>
        <end position="143"/>
    </location>
</feature>
<keyword evidence="3" id="KW-1185">Reference proteome</keyword>
<dbReference type="GeneID" id="34616885"/>
<sequence length="222" mass="24418">MSFRDSFRRVFHRRSNSSNPKSNSKGKGNGIKIEYYRRGEVPRSKFRGPFNPEHQKMLAAWSFENAMGPPRTCSMDLSLSPCATLGENVCPLDTRMMMADEEVDPLADAAPDATARLFLDAVVQPSDASITVSHDEYAPDRQADSGSQSSATAVDPDSFNGSMATLLPEPLDARRRDSIALIKETIRYTSPLPAMSPKAVTPHMPFSPDELARALHAVQLYA</sequence>
<evidence type="ECO:0000313" key="2">
    <source>
        <dbReference type="EMBL" id="OJJ49080.1"/>
    </source>
</evidence>
<name>A0A1L9SPF7_9EURO</name>
<accession>A0A1L9SPF7</accession>
<gene>
    <name evidence="2" type="ORF">ASPZODRAFT_91326</name>
</gene>
<evidence type="ECO:0000313" key="3">
    <source>
        <dbReference type="Proteomes" id="UP000184188"/>
    </source>
</evidence>
<dbReference type="Proteomes" id="UP000184188">
    <property type="component" value="Unassembled WGS sequence"/>
</dbReference>
<reference evidence="3" key="1">
    <citation type="journal article" date="2017" name="Genome Biol.">
        <title>Comparative genomics reveals high biological diversity and specific adaptations in the industrially and medically important fungal genus Aspergillus.</title>
        <authorList>
            <person name="de Vries R.P."/>
            <person name="Riley R."/>
            <person name="Wiebenga A."/>
            <person name="Aguilar-Osorio G."/>
            <person name="Amillis S."/>
            <person name="Uchima C.A."/>
            <person name="Anderluh G."/>
            <person name="Asadollahi M."/>
            <person name="Askin M."/>
            <person name="Barry K."/>
            <person name="Battaglia E."/>
            <person name="Bayram O."/>
            <person name="Benocci T."/>
            <person name="Braus-Stromeyer S.A."/>
            <person name="Caldana C."/>
            <person name="Canovas D."/>
            <person name="Cerqueira G.C."/>
            <person name="Chen F."/>
            <person name="Chen W."/>
            <person name="Choi C."/>
            <person name="Clum A."/>
            <person name="Dos Santos R.A."/>
            <person name="Damasio A.R."/>
            <person name="Diallinas G."/>
            <person name="Emri T."/>
            <person name="Fekete E."/>
            <person name="Flipphi M."/>
            <person name="Freyberg S."/>
            <person name="Gallo A."/>
            <person name="Gournas C."/>
            <person name="Habgood R."/>
            <person name="Hainaut M."/>
            <person name="Harispe M.L."/>
            <person name="Henrissat B."/>
            <person name="Hilden K.S."/>
            <person name="Hope R."/>
            <person name="Hossain A."/>
            <person name="Karabika E."/>
            <person name="Karaffa L."/>
            <person name="Karanyi Z."/>
            <person name="Krasevec N."/>
            <person name="Kuo A."/>
            <person name="Kusch H."/>
            <person name="LaButti K."/>
            <person name="Lagendijk E.L."/>
            <person name="Lapidus A."/>
            <person name="Levasseur A."/>
            <person name="Lindquist E."/>
            <person name="Lipzen A."/>
            <person name="Logrieco A.F."/>
            <person name="MacCabe A."/>
            <person name="Maekelae M.R."/>
            <person name="Malavazi I."/>
            <person name="Melin P."/>
            <person name="Meyer V."/>
            <person name="Mielnichuk N."/>
            <person name="Miskei M."/>
            <person name="Molnar A.P."/>
            <person name="Mule G."/>
            <person name="Ngan C.Y."/>
            <person name="Orejas M."/>
            <person name="Orosz E."/>
            <person name="Ouedraogo J.P."/>
            <person name="Overkamp K.M."/>
            <person name="Park H.-S."/>
            <person name="Perrone G."/>
            <person name="Piumi F."/>
            <person name="Punt P.J."/>
            <person name="Ram A.F."/>
            <person name="Ramon A."/>
            <person name="Rauscher S."/>
            <person name="Record E."/>
            <person name="Riano-Pachon D.M."/>
            <person name="Robert V."/>
            <person name="Roehrig J."/>
            <person name="Ruller R."/>
            <person name="Salamov A."/>
            <person name="Salih N.S."/>
            <person name="Samson R.A."/>
            <person name="Sandor E."/>
            <person name="Sanguinetti M."/>
            <person name="Schuetze T."/>
            <person name="Sepcic K."/>
            <person name="Shelest E."/>
            <person name="Sherlock G."/>
            <person name="Sophianopoulou V."/>
            <person name="Squina F.M."/>
            <person name="Sun H."/>
            <person name="Susca A."/>
            <person name="Todd R.B."/>
            <person name="Tsang A."/>
            <person name="Unkles S.E."/>
            <person name="van de Wiele N."/>
            <person name="van Rossen-Uffink D."/>
            <person name="Oliveira J.V."/>
            <person name="Vesth T.C."/>
            <person name="Visser J."/>
            <person name="Yu J.-H."/>
            <person name="Zhou M."/>
            <person name="Andersen M.R."/>
            <person name="Archer D.B."/>
            <person name="Baker S.E."/>
            <person name="Benoit I."/>
            <person name="Brakhage A.A."/>
            <person name="Braus G.H."/>
            <person name="Fischer R."/>
            <person name="Frisvad J.C."/>
            <person name="Goldman G.H."/>
            <person name="Houbraken J."/>
            <person name="Oakley B."/>
            <person name="Pocsi I."/>
            <person name="Scazzocchio C."/>
            <person name="Seiboth B."/>
            <person name="vanKuyk P.A."/>
            <person name="Wortman J."/>
            <person name="Dyer P.S."/>
            <person name="Grigoriev I.V."/>
        </authorList>
    </citation>
    <scope>NUCLEOTIDE SEQUENCE [LARGE SCALE GENOMIC DNA]</scope>
    <source>
        <strain evidence="3">CBS 506.65</strain>
    </source>
</reference>
<feature type="compositionally biased region" description="Low complexity" evidence="1">
    <location>
        <begin position="16"/>
        <end position="26"/>
    </location>
</feature>
<organism evidence="2 3">
    <name type="scientific">Penicilliopsis zonata CBS 506.65</name>
    <dbReference type="NCBI Taxonomy" id="1073090"/>
    <lineage>
        <taxon>Eukaryota</taxon>
        <taxon>Fungi</taxon>
        <taxon>Dikarya</taxon>
        <taxon>Ascomycota</taxon>
        <taxon>Pezizomycotina</taxon>
        <taxon>Eurotiomycetes</taxon>
        <taxon>Eurotiomycetidae</taxon>
        <taxon>Eurotiales</taxon>
        <taxon>Aspergillaceae</taxon>
        <taxon>Penicilliopsis</taxon>
    </lineage>
</organism>
<dbReference type="AlphaFoldDB" id="A0A1L9SPF7"/>
<protein>
    <submittedName>
        <fullName evidence="2">Uncharacterized protein</fullName>
    </submittedName>
</protein>
<dbReference type="OrthoDB" id="5408144at2759"/>
<proteinExistence type="predicted"/>
<evidence type="ECO:0000256" key="1">
    <source>
        <dbReference type="SAM" id="MobiDB-lite"/>
    </source>
</evidence>